<dbReference type="Pfam" id="PF06985">
    <property type="entry name" value="HET"/>
    <property type="match status" value="1"/>
</dbReference>
<sequence>MSYVWGELPESPLTIPCLQCGHVTRVPMASAQRFQNLMELGGRGNTIWLDALSIDQFDRQDVSAHVAIMGKIYKSATCVSVLLPASDQIAYELLKEIEGHAKVILYHHQHFIDNADFTMEDPSSGERFKVLTTVCQLFLENLKRLGEHLYQFVYWSRAWTFQEWALAADLEVAVEGGAKGETCFNLKSLVLGAAMLISRYKILQQSYAEINVGEGLSRGKIPPLFNSIKALFPDEDLFLSYEEIDAKEVSFQTSFPHFGVNHLLGVRSVPPSAQRSSGREDVPPPNIAPGGRSNGLARTRARLILLLSAFASGKRQAKHEADLVACWASMCNIAYAYDREDNFPTALKKAVKALRAQGVVIYDFVPDTKAGISTPTEIFCAYAREHPQLNATNLAEFPGAPIFTGRADTVSHLIYSLDQVSLPTEWNDAGEEVQLTRMKVVLGSKIEESIALDGDLGAAMNAFSAKAVYGEIPGLEKVPVEQRAKARLVVVKTPFFKHNSQPSNDLFTWAIVPKDVALGSKEGRTISYRCVPHLIRQPQRHFLGEYK</sequence>
<dbReference type="EMBL" id="KL142376">
    <property type="protein sequence ID" value="KDR77469.1"/>
    <property type="molecule type" value="Genomic_DNA"/>
</dbReference>
<dbReference type="OrthoDB" id="3542217at2759"/>
<evidence type="ECO:0000259" key="2">
    <source>
        <dbReference type="Pfam" id="PF06985"/>
    </source>
</evidence>
<dbReference type="Proteomes" id="UP000027222">
    <property type="component" value="Unassembled WGS sequence"/>
</dbReference>
<evidence type="ECO:0000313" key="3">
    <source>
        <dbReference type="EMBL" id="KDR77469.1"/>
    </source>
</evidence>
<dbReference type="PANTHER" id="PTHR24148">
    <property type="entry name" value="ANKYRIN REPEAT DOMAIN-CONTAINING PROTEIN 39 HOMOLOG-RELATED"/>
    <property type="match status" value="1"/>
</dbReference>
<dbReference type="HOGENOM" id="CLU_513917_0_0_1"/>
<proteinExistence type="predicted"/>
<dbReference type="PANTHER" id="PTHR24148:SF64">
    <property type="entry name" value="HETEROKARYON INCOMPATIBILITY DOMAIN-CONTAINING PROTEIN"/>
    <property type="match status" value="1"/>
</dbReference>
<organism evidence="3 4">
    <name type="scientific">Galerina marginata (strain CBS 339.88)</name>
    <dbReference type="NCBI Taxonomy" id="685588"/>
    <lineage>
        <taxon>Eukaryota</taxon>
        <taxon>Fungi</taxon>
        <taxon>Dikarya</taxon>
        <taxon>Basidiomycota</taxon>
        <taxon>Agaricomycotina</taxon>
        <taxon>Agaricomycetes</taxon>
        <taxon>Agaricomycetidae</taxon>
        <taxon>Agaricales</taxon>
        <taxon>Agaricineae</taxon>
        <taxon>Strophariaceae</taxon>
        <taxon>Galerina</taxon>
    </lineage>
</organism>
<gene>
    <name evidence="3" type="ORF">GALMADRAFT_245642</name>
</gene>
<protein>
    <recommendedName>
        <fullName evidence="2">Heterokaryon incompatibility domain-containing protein</fullName>
    </recommendedName>
</protein>
<dbReference type="InterPro" id="IPR052895">
    <property type="entry name" value="HetReg/Transcr_Mod"/>
</dbReference>
<evidence type="ECO:0000313" key="4">
    <source>
        <dbReference type="Proteomes" id="UP000027222"/>
    </source>
</evidence>
<evidence type="ECO:0000256" key="1">
    <source>
        <dbReference type="SAM" id="MobiDB-lite"/>
    </source>
</evidence>
<feature type="region of interest" description="Disordered" evidence="1">
    <location>
        <begin position="270"/>
        <end position="294"/>
    </location>
</feature>
<reference evidence="4" key="1">
    <citation type="journal article" date="2014" name="Proc. Natl. Acad. Sci. U.S.A.">
        <title>Extensive sampling of basidiomycete genomes demonstrates inadequacy of the white-rot/brown-rot paradigm for wood decay fungi.</title>
        <authorList>
            <person name="Riley R."/>
            <person name="Salamov A.A."/>
            <person name="Brown D.W."/>
            <person name="Nagy L.G."/>
            <person name="Floudas D."/>
            <person name="Held B.W."/>
            <person name="Levasseur A."/>
            <person name="Lombard V."/>
            <person name="Morin E."/>
            <person name="Otillar R."/>
            <person name="Lindquist E.A."/>
            <person name="Sun H."/>
            <person name="LaButti K.M."/>
            <person name="Schmutz J."/>
            <person name="Jabbour D."/>
            <person name="Luo H."/>
            <person name="Baker S.E."/>
            <person name="Pisabarro A.G."/>
            <person name="Walton J.D."/>
            <person name="Blanchette R.A."/>
            <person name="Henrissat B."/>
            <person name="Martin F."/>
            <person name="Cullen D."/>
            <person name="Hibbett D.S."/>
            <person name="Grigoriev I.V."/>
        </authorList>
    </citation>
    <scope>NUCLEOTIDE SEQUENCE [LARGE SCALE GENOMIC DNA]</scope>
    <source>
        <strain evidence="4">CBS 339.88</strain>
    </source>
</reference>
<dbReference type="AlphaFoldDB" id="A0A067TC76"/>
<keyword evidence="4" id="KW-1185">Reference proteome</keyword>
<feature type="domain" description="Heterokaryon incompatibility" evidence="2">
    <location>
        <begin position="1"/>
        <end position="163"/>
    </location>
</feature>
<name>A0A067TC76_GALM3</name>
<accession>A0A067TC76</accession>
<dbReference type="InterPro" id="IPR010730">
    <property type="entry name" value="HET"/>
</dbReference>